<keyword evidence="2" id="KW-1185">Reference proteome</keyword>
<feature type="non-terminal residue" evidence="1">
    <location>
        <position position="1"/>
    </location>
</feature>
<accession>A0AAN5I3Z4</accession>
<comment type="caution">
    <text evidence="1">The sequence shown here is derived from an EMBL/GenBank/DDBJ whole genome shotgun (WGS) entry which is preliminary data.</text>
</comment>
<proteinExistence type="predicted"/>
<dbReference type="Proteomes" id="UP001328107">
    <property type="component" value="Unassembled WGS sequence"/>
</dbReference>
<evidence type="ECO:0000313" key="2">
    <source>
        <dbReference type="Proteomes" id="UP001328107"/>
    </source>
</evidence>
<organism evidence="1 2">
    <name type="scientific">Pristionchus mayeri</name>
    <dbReference type="NCBI Taxonomy" id="1317129"/>
    <lineage>
        <taxon>Eukaryota</taxon>
        <taxon>Metazoa</taxon>
        <taxon>Ecdysozoa</taxon>
        <taxon>Nematoda</taxon>
        <taxon>Chromadorea</taxon>
        <taxon>Rhabditida</taxon>
        <taxon>Rhabditina</taxon>
        <taxon>Diplogasteromorpha</taxon>
        <taxon>Diplogasteroidea</taxon>
        <taxon>Neodiplogasteridae</taxon>
        <taxon>Pristionchus</taxon>
    </lineage>
</organism>
<evidence type="ECO:0000313" key="1">
    <source>
        <dbReference type="EMBL" id="GMR50789.1"/>
    </source>
</evidence>
<reference evidence="2" key="1">
    <citation type="submission" date="2022-10" db="EMBL/GenBank/DDBJ databases">
        <title>Genome assembly of Pristionchus species.</title>
        <authorList>
            <person name="Yoshida K."/>
            <person name="Sommer R.J."/>
        </authorList>
    </citation>
    <scope>NUCLEOTIDE SEQUENCE [LARGE SCALE GENOMIC DNA]</scope>
    <source>
        <strain evidence="2">RS5460</strain>
    </source>
</reference>
<name>A0AAN5I3Z4_9BILA</name>
<sequence>LSSMKAPVLSALSSSHLIERATSSTDSSPTRIIKIASRIADLGAEEANASMMPAAVLFCITRRRMLRSCATHCSYAKKTAVQSAASIRLASFPLQPWR</sequence>
<protein>
    <submittedName>
        <fullName evidence="1">Uncharacterized protein</fullName>
    </submittedName>
</protein>
<gene>
    <name evidence="1" type="ORF">PMAYCL1PPCAC_20984</name>
</gene>
<dbReference type="AlphaFoldDB" id="A0AAN5I3Z4"/>
<dbReference type="EMBL" id="BTRK01000004">
    <property type="protein sequence ID" value="GMR50789.1"/>
    <property type="molecule type" value="Genomic_DNA"/>
</dbReference>